<evidence type="ECO:0000313" key="4">
    <source>
        <dbReference type="Proteomes" id="UP001163823"/>
    </source>
</evidence>
<dbReference type="InterPro" id="IPR001810">
    <property type="entry name" value="F-box_dom"/>
</dbReference>
<dbReference type="Proteomes" id="UP001163823">
    <property type="component" value="Chromosome 12"/>
</dbReference>
<dbReference type="CDD" id="cd22157">
    <property type="entry name" value="F-box_AtFBW1-like"/>
    <property type="match status" value="1"/>
</dbReference>
<dbReference type="InterPro" id="IPR056592">
    <property type="entry name" value="Beta-prop_At3g26010-like"/>
</dbReference>
<dbReference type="EMBL" id="JARAOO010000012">
    <property type="protein sequence ID" value="KAJ7947765.1"/>
    <property type="molecule type" value="Genomic_DNA"/>
</dbReference>
<sequence>MKNPKQYCRRLRKGIQMHKNIFLIEDSHIPDWLLVEVFVRLPVKSVFMCKCVSKRWLSLISEPFFVQLFISKRTNKMDSSSSTSPDSTLPWTLLFRHKSGNKIRCTDQRVHDSRASVILYPEFKSPSFSLSFLPLKKNNKRCFQVEAVASSNGLLLCCSATMPGGSRSVLYFYICNPFTMKWIVLPDPPSNPRFNMDAGLISQDDGTYKVVRMVFVADHSSEVYIYFEVFCSRTGAWSVNKVWFPFKKGVFPHKPPTNYRGILHWLEINNRRIIAYNPYKDTSQCRFICLPKDVYIFKEKLIGISCGCLCYIELVHTLNAVGTLGL</sequence>
<evidence type="ECO:0000313" key="3">
    <source>
        <dbReference type="EMBL" id="KAJ7947765.1"/>
    </source>
</evidence>
<evidence type="ECO:0000259" key="1">
    <source>
        <dbReference type="Pfam" id="PF00646"/>
    </source>
</evidence>
<dbReference type="Gene3D" id="1.20.1280.50">
    <property type="match status" value="1"/>
</dbReference>
<organism evidence="3 4">
    <name type="scientific">Quillaja saponaria</name>
    <name type="common">Soap bark tree</name>
    <dbReference type="NCBI Taxonomy" id="32244"/>
    <lineage>
        <taxon>Eukaryota</taxon>
        <taxon>Viridiplantae</taxon>
        <taxon>Streptophyta</taxon>
        <taxon>Embryophyta</taxon>
        <taxon>Tracheophyta</taxon>
        <taxon>Spermatophyta</taxon>
        <taxon>Magnoliopsida</taxon>
        <taxon>eudicotyledons</taxon>
        <taxon>Gunneridae</taxon>
        <taxon>Pentapetalae</taxon>
        <taxon>rosids</taxon>
        <taxon>fabids</taxon>
        <taxon>Fabales</taxon>
        <taxon>Quillajaceae</taxon>
        <taxon>Quillaja</taxon>
    </lineage>
</organism>
<keyword evidence="4" id="KW-1185">Reference proteome</keyword>
<proteinExistence type="predicted"/>
<protein>
    <submittedName>
        <fullName evidence="3">F-box protein-like</fullName>
    </submittedName>
</protein>
<dbReference type="KEGG" id="qsa:O6P43_028331"/>
<evidence type="ECO:0000259" key="2">
    <source>
        <dbReference type="Pfam" id="PF24750"/>
    </source>
</evidence>
<dbReference type="PANTHER" id="PTHR35546:SF130">
    <property type="entry name" value="EXPRESSED PROTEIN"/>
    <property type="match status" value="1"/>
</dbReference>
<feature type="domain" description="F-box protein At3g26010-like beta-propeller" evidence="2">
    <location>
        <begin position="131"/>
        <end position="317"/>
    </location>
</feature>
<name>A0AAD7KXT5_QUISA</name>
<accession>A0AAD7KXT5</accession>
<feature type="domain" description="F-box" evidence="1">
    <location>
        <begin position="29"/>
        <end position="63"/>
    </location>
</feature>
<dbReference type="AlphaFoldDB" id="A0AAD7KXT5"/>
<reference evidence="3" key="1">
    <citation type="journal article" date="2023" name="Science">
        <title>Elucidation of the pathway for biosynthesis of saponin adjuvants from the soapbark tree.</title>
        <authorList>
            <person name="Reed J."/>
            <person name="Orme A."/>
            <person name="El-Demerdash A."/>
            <person name="Owen C."/>
            <person name="Martin L.B.B."/>
            <person name="Misra R.C."/>
            <person name="Kikuchi S."/>
            <person name="Rejzek M."/>
            <person name="Martin A.C."/>
            <person name="Harkess A."/>
            <person name="Leebens-Mack J."/>
            <person name="Louveau T."/>
            <person name="Stephenson M.J."/>
            <person name="Osbourn A."/>
        </authorList>
    </citation>
    <scope>NUCLEOTIDE SEQUENCE</scope>
    <source>
        <strain evidence="3">S10</strain>
    </source>
</reference>
<dbReference type="Pfam" id="PF24750">
    <property type="entry name" value="b-prop_At3g26010-like"/>
    <property type="match status" value="1"/>
</dbReference>
<dbReference type="SUPFAM" id="SSF81383">
    <property type="entry name" value="F-box domain"/>
    <property type="match status" value="1"/>
</dbReference>
<dbReference type="InterPro" id="IPR036047">
    <property type="entry name" value="F-box-like_dom_sf"/>
</dbReference>
<comment type="caution">
    <text evidence="3">The sequence shown here is derived from an EMBL/GenBank/DDBJ whole genome shotgun (WGS) entry which is preliminary data.</text>
</comment>
<dbReference type="InterPro" id="IPR055290">
    <property type="entry name" value="At3g26010-like"/>
</dbReference>
<dbReference type="Pfam" id="PF00646">
    <property type="entry name" value="F-box"/>
    <property type="match status" value="1"/>
</dbReference>
<gene>
    <name evidence="3" type="ORF">O6P43_028331</name>
</gene>
<dbReference type="PANTHER" id="PTHR35546">
    <property type="entry name" value="F-BOX PROTEIN INTERACTION DOMAIN PROTEIN-RELATED"/>
    <property type="match status" value="1"/>
</dbReference>